<dbReference type="Pfam" id="PF07282">
    <property type="entry name" value="Cas12f1-like_TNB"/>
    <property type="match status" value="1"/>
</dbReference>
<proteinExistence type="predicted"/>
<sequence>MPRQPTPTFVHELPLVVTPGVDRVLETRLHAARQVFNATLGEGLRRMDLLRESRAWRRALDMPKGRARNETLWGLRQEAGLSDSELQQVARTHWHAGGFRERLDTHVVQKLGTRAWKAIEEHLYNKRGRPRFKGARRFRTIEGKSNAAGLRFRDGAVEWKGLKLPVRIDPKDKHGVEAHALASRVKHVRLVRRTMKGRVRWFAQLVLQGTPWQKAKNKVACGQEVGLDIGPSTIAAVGDDDAFLARFCDELEPLGREIRRIQRAMDRSRRATNPDNYHPDGTVKEGCQHWIRSRRYRSLSAKLAELQRKQAATRKRAHGSLANQVLALGNIIKTEALSYQGFQRSFGKSVRDRAPGMFIERLRRKAANAGGQVIEFPTQSTRLSQACVCGAVRKKPLSARWHHCECGVSAQRDLFSAFLARHVEDHCLSMSQAQSAWAGAEPLLGRAMERLNQAASGSGSAPASFGLAAYRRQSCSPAKGESAAVEAPDGVPKGASPPGGPGRGGCLVTRTPRL</sequence>
<feature type="region of interest" description="Disordered" evidence="2">
    <location>
        <begin position="479"/>
        <end position="514"/>
    </location>
</feature>
<gene>
    <name evidence="4" type="ORF">CKO13_05330</name>
</gene>
<reference evidence="4 5" key="1">
    <citation type="journal article" date="2020" name="Microorganisms">
        <title>Osmotic Adaptation and Compatible Solute Biosynthesis of Phototrophic Bacteria as Revealed from Genome Analyses.</title>
        <authorList>
            <person name="Imhoff J.F."/>
            <person name="Rahn T."/>
            <person name="Kunzel S."/>
            <person name="Keller A."/>
            <person name="Neulinger S.C."/>
        </authorList>
    </citation>
    <scope>NUCLEOTIDE SEQUENCE [LARGE SCALE GENOMIC DNA]</scope>
    <source>
        <strain evidence="4 5">DSM 15116</strain>
    </source>
</reference>
<dbReference type="InterPro" id="IPR010095">
    <property type="entry name" value="Cas12f1-like_TNB"/>
</dbReference>
<evidence type="ECO:0000256" key="2">
    <source>
        <dbReference type="SAM" id="MobiDB-lite"/>
    </source>
</evidence>
<dbReference type="RefSeq" id="WP_200257623.1">
    <property type="nucleotide sequence ID" value="NZ_NRSH01000043.1"/>
</dbReference>
<evidence type="ECO:0000256" key="1">
    <source>
        <dbReference type="ARBA" id="ARBA00023125"/>
    </source>
</evidence>
<protein>
    <recommendedName>
        <fullName evidence="3">Cas12f1-like TNB domain-containing protein</fullName>
    </recommendedName>
</protein>
<feature type="domain" description="Cas12f1-like TNB" evidence="3">
    <location>
        <begin position="356"/>
        <end position="417"/>
    </location>
</feature>
<accession>A0ABS1E3X9</accession>
<keyword evidence="1" id="KW-0238">DNA-binding</keyword>
<organism evidence="4 5">
    <name type="scientific">Halorhodospira neutriphila</name>
    <dbReference type="NCBI Taxonomy" id="168379"/>
    <lineage>
        <taxon>Bacteria</taxon>
        <taxon>Pseudomonadati</taxon>
        <taxon>Pseudomonadota</taxon>
        <taxon>Gammaproteobacteria</taxon>
        <taxon>Chromatiales</taxon>
        <taxon>Ectothiorhodospiraceae</taxon>
        <taxon>Halorhodospira</taxon>
    </lineage>
</organism>
<evidence type="ECO:0000313" key="5">
    <source>
        <dbReference type="Proteomes" id="UP000738126"/>
    </source>
</evidence>
<evidence type="ECO:0000259" key="3">
    <source>
        <dbReference type="Pfam" id="PF07282"/>
    </source>
</evidence>
<dbReference type="NCBIfam" id="NF040570">
    <property type="entry name" value="guided_TnpB"/>
    <property type="match status" value="1"/>
</dbReference>
<dbReference type="EMBL" id="NRSH01000043">
    <property type="protein sequence ID" value="MBK1726450.1"/>
    <property type="molecule type" value="Genomic_DNA"/>
</dbReference>
<comment type="caution">
    <text evidence="4">The sequence shown here is derived from an EMBL/GenBank/DDBJ whole genome shotgun (WGS) entry which is preliminary data.</text>
</comment>
<evidence type="ECO:0000313" key="4">
    <source>
        <dbReference type="EMBL" id="MBK1726450.1"/>
    </source>
</evidence>
<keyword evidence="5" id="KW-1185">Reference proteome</keyword>
<name>A0ABS1E3X9_9GAMM</name>
<dbReference type="Proteomes" id="UP000738126">
    <property type="component" value="Unassembled WGS sequence"/>
</dbReference>